<dbReference type="EMBL" id="AGNK02002912">
    <property type="status" value="NOT_ANNOTATED_CDS"/>
    <property type="molecule type" value="Genomic_DNA"/>
</dbReference>
<evidence type="ECO:0000313" key="2">
    <source>
        <dbReference type="Proteomes" id="UP000004995"/>
    </source>
</evidence>
<sequence length="37" mass="4246">MKHATLAHTTIPGDCGGRKMIGWMKFVMVTDVFCLYW</sequence>
<name>K3XTF3_SETIT</name>
<dbReference type="AlphaFoldDB" id="K3XTF3"/>
<accession>K3XTF3</accession>
<protein>
    <submittedName>
        <fullName evidence="1">Uncharacterized protein</fullName>
    </submittedName>
</protein>
<dbReference type="Proteomes" id="UP000004995">
    <property type="component" value="Unassembled WGS sequence"/>
</dbReference>
<dbReference type="Gramene" id="KQL04733">
    <property type="protein sequence ID" value="KQL04733"/>
    <property type="gene ID" value="SETIT_005210mg"/>
</dbReference>
<reference evidence="2" key="1">
    <citation type="journal article" date="2012" name="Nat. Biotechnol.">
        <title>Reference genome sequence of the model plant Setaria.</title>
        <authorList>
            <person name="Bennetzen J.L."/>
            <person name="Schmutz J."/>
            <person name="Wang H."/>
            <person name="Percifield R."/>
            <person name="Hawkins J."/>
            <person name="Pontaroli A.C."/>
            <person name="Estep M."/>
            <person name="Feng L."/>
            <person name="Vaughn J.N."/>
            <person name="Grimwood J."/>
            <person name="Jenkins J."/>
            <person name="Barry K."/>
            <person name="Lindquist E."/>
            <person name="Hellsten U."/>
            <person name="Deshpande S."/>
            <person name="Wang X."/>
            <person name="Wu X."/>
            <person name="Mitros T."/>
            <person name="Triplett J."/>
            <person name="Yang X."/>
            <person name="Ye C.Y."/>
            <person name="Mauro-Herrera M."/>
            <person name="Wang L."/>
            <person name="Li P."/>
            <person name="Sharma M."/>
            <person name="Sharma R."/>
            <person name="Ronald P.C."/>
            <person name="Panaud O."/>
            <person name="Kellogg E.A."/>
            <person name="Brutnell T.P."/>
            <person name="Doust A.N."/>
            <person name="Tuskan G.A."/>
            <person name="Rokhsar D."/>
            <person name="Devos K.M."/>
        </authorList>
    </citation>
    <scope>NUCLEOTIDE SEQUENCE [LARGE SCALE GENOMIC DNA]</scope>
    <source>
        <strain evidence="2">cv. Yugu1</strain>
    </source>
</reference>
<keyword evidence="2" id="KW-1185">Reference proteome</keyword>
<dbReference type="HOGENOM" id="CLU_3351971_0_0_1"/>
<dbReference type="InParanoid" id="K3XTF3"/>
<organism evidence="1 2">
    <name type="scientific">Setaria italica</name>
    <name type="common">Foxtail millet</name>
    <name type="synonym">Panicum italicum</name>
    <dbReference type="NCBI Taxonomy" id="4555"/>
    <lineage>
        <taxon>Eukaryota</taxon>
        <taxon>Viridiplantae</taxon>
        <taxon>Streptophyta</taxon>
        <taxon>Embryophyta</taxon>
        <taxon>Tracheophyta</taxon>
        <taxon>Spermatophyta</taxon>
        <taxon>Magnoliopsida</taxon>
        <taxon>Liliopsida</taxon>
        <taxon>Poales</taxon>
        <taxon>Poaceae</taxon>
        <taxon>PACMAD clade</taxon>
        <taxon>Panicoideae</taxon>
        <taxon>Panicodae</taxon>
        <taxon>Paniceae</taxon>
        <taxon>Cenchrinae</taxon>
        <taxon>Setaria</taxon>
    </lineage>
</organism>
<evidence type="ECO:0000313" key="1">
    <source>
        <dbReference type="EnsemblPlants" id="KQL04733"/>
    </source>
</evidence>
<proteinExistence type="predicted"/>
<dbReference type="EnsemblPlants" id="KQL04733">
    <property type="protein sequence ID" value="KQL04733"/>
    <property type="gene ID" value="SETIT_005210mg"/>
</dbReference>
<reference evidence="1" key="2">
    <citation type="submission" date="2018-08" db="UniProtKB">
        <authorList>
            <consortium name="EnsemblPlants"/>
        </authorList>
    </citation>
    <scope>IDENTIFICATION</scope>
    <source>
        <strain evidence="1">Yugu1</strain>
    </source>
</reference>